<evidence type="ECO:0000256" key="1">
    <source>
        <dbReference type="ARBA" id="ARBA00022801"/>
    </source>
</evidence>
<feature type="domain" description="DUF402" evidence="2">
    <location>
        <begin position="133"/>
        <end position="232"/>
    </location>
</feature>
<organism evidence="3 4">
    <name type="scientific">Actinocatenispora rupis</name>
    <dbReference type="NCBI Taxonomy" id="519421"/>
    <lineage>
        <taxon>Bacteria</taxon>
        <taxon>Bacillati</taxon>
        <taxon>Actinomycetota</taxon>
        <taxon>Actinomycetes</taxon>
        <taxon>Micromonosporales</taxon>
        <taxon>Micromonosporaceae</taxon>
        <taxon>Actinocatenispora</taxon>
    </lineage>
</organism>
<comment type="caution">
    <text evidence="3">The sequence shown here is derived from an EMBL/GenBank/DDBJ whole genome shotgun (WGS) entry which is preliminary data.</text>
</comment>
<dbReference type="Proteomes" id="UP000612808">
    <property type="component" value="Unassembled WGS sequence"/>
</dbReference>
<evidence type="ECO:0000259" key="2">
    <source>
        <dbReference type="Pfam" id="PF04167"/>
    </source>
</evidence>
<gene>
    <name evidence="3" type="ORF">Aru02nite_72240</name>
</gene>
<dbReference type="InterPro" id="IPR035930">
    <property type="entry name" value="FomD-like_sf"/>
</dbReference>
<proteinExistence type="predicted"/>
<dbReference type="InterPro" id="IPR007295">
    <property type="entry name" value="DUF402"/>
</dbReference>
<dbReference type="GO" id="GO:0016787">
    <property type="term" value="F:hydrolase activity"/>
    <property type="evidence" value="ECO:0007669"/>
    <property type="project" value="UniProtKB-KW"/>
</dbReference>
<dbReference type="AlphaFoldDB" id="A0A8J3J7D7"/>
<sequence length="262" mass="28854">MRIASDAASAICTWPGLATPPGTAETTAASRSVVDGLLVAGTVLVTPADATRPRRRCQGLWTTATVVHRRVPGRAGLDRVAGMEDVRVRYRKYDGALHWHFDALRLGTDEFGTWLGCPAGTVLQRGHELTLVWEEAQVLLVPVDRWWTANFNAEPHRTEIYCDIASVATWHGDELRAVDLDLDVVRRRDGRVELLDEDEFAEHQVKYGYPPDVVAAAEAAAADLYRSISANEEPFATRYRTWLAKVSGPARSPGPDPDGERG</sequence>
<dbReference type="SUPFAM" id="SSF159234">
    <property type="entry name" value="FomD-like"/>
    <property type="match status" value="1"/>
</dbReference>
<keyword evidence="1" id="KW-0378">Hydrolase</keyword>
<dbReference type="PANTHER" id="PTHR39159">
    <property type="match status" value="1"/>
</dbReference>
<dbReference type="Pfam" id="PF04167">
    <property type="entry name" value="DUF402"/>
    <property type="match status" value="1"/>
</dbReference>
<name>A0A8J3J7D7_9ACTN</name>
<dbReference type="PANTHER" id="PTHR39159:SF1">
    <property type="entry name" value="UPF0374 PROTEIN YGAC"/>
    <property type="match status" value="1"/>
</dbReference>
<dbReference type="Gene3D" id="2.40.380.10">
    <property type="entry name" value="FomD-like"/>
    <property type="match status" value="1"/>
</dbReference>
<evidence type="ECO:0000313" key="4">
    <source>
        <dbReference type="Proteomes" id="UP000612808"/>
    </source>
</evidence>
<dbReference type="InterPro" id="IPR050212">
    <property type="entry name" value="Ntdp-like"/>
</dbReference>
<dbReference type="EMBL" id="BOMB01000057">
    <property type="protein sequence ID" value="GID16335.1"/>
    <property type="molecule type" value="Genomic_DNA"/>
</dbReference>
<protein>
    <recommendedName>
        <fullName evidence="2">DUF402 domain-containing protein</fullName>
    </recommendedName>
</protein>
<accession>A0A8J3J7D7</accession>
<reference evidence="3" key="1">
    <citation type="submission" date="2021-01" db="EMBL/GenBank/DDBJ databases">
        <title>Whole genome shotgun sequence of Actinocatenispora rupis NBRC 107355.</title>
        <authorList>
            <person name="Komaki H."/>
            <person name="Tamura T."/>
        </authorList>
    </citation>
    <scope>NUCLEOTIDE SEQUENCE</scope>
    <source>
        <strain evidence="3">NBRC 107355</strain>
    </source>
</reference>
<evidence type="ECO:0000313" key="3">
    <source>
        <dbReference type="EMBL" id="GID16335.1"/>
    </source>
</evidence>
<keyword evidence="4" id="KW-1185">Reference proteome</keyword>